<dbReference type="InterPro" id="IPR029235">
    <property type="entry name" value="FAME"/>
</dbReference>
<sequence>MGCGSSKGSAAVVSPDSRPQNLPDSGDTTDTQTRNNQQRNTSTSQERLPHRTTEQEKNLRNNLPDSTVSLERGRDEYGNSGDGRVKSADQISIAGSQDSGIETSNERPAKGGSHSELPDLDVLRTVPKAVAFDVPLANTSEGSIIRRHPPRRLQRLETVPRLTPAMLEEKLKSAEERKEMELQKKTKSAARTSRRHRQIKEAMEFEKSLKEEEIDRTLSSAERKRCQKQAEIVAKQRLREERAKRAREKAQRLSSMEDSDLNYEMENDENFNADDEDSWGDPADPDLLQPPPTGTTIRTSGSAVSSESERIYDGRSSPVKRVHPRPGAALRRGSSGTGSIALGLDAPFSGRVTSARTQHQLDELFERKNLPAAGDQVTVEDEVDDHDFFS</sequence>
<feature type="compositionally biased region" description="Basic residues" evidence="1">
    <location>
        <begin position="185"/>
        <end position="197"/>
    </location>
</feature>
<keyword evidence="2" id="KW-1185">Reference proteome</keyword>
<dbReference type="KEGG" id="bbel:109484074"/>
<evidence type="ECO:0000313" key="2">
    <source>
        <dbReference type="Proteomes" id="UP000515135"/>
    </source>
</evidence>
<proteinExistence type="predicted"/>
<protein>
    <submittedName>
        <fullName evidence="3">Uncharacterized protein LOC109484074</fullName>
    </submittedName>
</protein>
<feature type="compositionally biased region" description="Acidic residues" evidence="1">
    <location>
        <begin position="378"/>
        <end position="390"/>
    </location>
</feature>
<feature type="compositionally biased region" description="Basic and acidic residues" evidence="1">
    <location>
        <begin position="71"/>
        <end position="87"/>
    </location>
</feature>
<evidence type="ECO:0000256" key="1">
    <source>
        <dbReference type="SAM" id="MobiDB-lite"/>
    </source>
</evidence>
<feature type="region of interest" description="Disordered" evidence="1">
    <location>
        <begin position="143"/>
        <end position="197"/>
    </location>
</feature>
<feature type="compositionally biased region" description="Basic and acidic residues" evidence="1">
    <location>
        <begin position="167"/>
        <end position="184"/>
    </location>
</feature>
<dbReference type="RefSeq" id="XP_019642845.1">
    <property type="nucleotide sequence ID" value="XM_019787286.1"/>
</dbReference>
<evidence type="ECO:0000313" key="3">
    <source>
        <dbReference type="RefSeq" id="XP_019642845.1"/>
    </source>
</evidence>
<dbReference type="Proteomes" id="UP000515135">
    <property type="component" value="Unplaced"/>
</dbReference>
<reference evidence="3" key="1">
    <citation type="submission" date="2025-08" db="UniProtKB">
        <authorList>
            <consortium name="RefSeq"/>
        </authorList>
    </citation>
    <scope>IDENTIFICATION</scope>
    <source>
        <tissue evidence="3">Gonad</tissue>
    </source>
</reference>
<feature type="compositionally biased region" description="Polar residues" evidence="1">
    <location>
        <begin position="294"/>
        <end position="306"/>
    </location>
</feature>
<dbReference type="Pfam" id="PF15398">
    <property type="entry name" value="DUF4619"/>
    <property type="match status" value="1"/>
</dbReference>
<feature type="region of interest" description="Disordered" evidence="1">
    <location>
        <begin position="1"/>
        <end position="121"/>
    </location>
</feature>
<feature type="region of interest" description="Disordered" evidence="1">
    <location>
        <begin position="209"/>
        <end position="228"/>
    </location>
</feature>
<name>A0A6P4ZNT8_BRABE</name>
<dbReference type="AlphaFoldDB" id="A0A6P4ZNT8"/>
<feature type="compositionally biased region" description="Acidic residues" evidence="1">
    <location>
        <begin position="257"/>
        <end position="279"/>
    </location>
</feature>
<feature type="region of interest" description="Disordered" evidence="1">
    <location>
        <begin position="366"/>
        <end position="390"/>
    </location>
</feature>
<feature type="region of interest" description="Disordered" evidence="1">
    <location>
        <begin position="234"/>
        <end position="345"/>
    </location>
</feature>
<dbReference type="GeneID" id="109484074"/>
<feature type="compositionally biased region" description="Polar residues" evidence="1">
    <location>
        <begin position="60"/>
        <end position="69"/>
    </location>
</feature>
<dbReference type="PANTHER" id="PTHR16065">
    <property type="entry name" value="COILED-COIL DOMAIN CONTAINING 198"/>
    <property type="match status" value="1"/>
</dbReference>
<feature type="compositionally biased region" description="Polar residues" evidence="1">
    <location>
        <begin position="89"/>
        <end position="103"/>
    </location>
</feature>
<gene>
    <name evidence="3" type="primary">LOC109484074</name>
</gene>
<feature type="compositionally biased region" description="Basic and acidic residues" evidence="1">
    <location>
        <begin position="237"/>
        <end position="251"/>
    </location>
</feature>
<feature type="compositionally biased region" description="Low complexity" evidence="1">
    <location>
        <begin position="28"/>
        <end position="45"/>
    </location>
</feature>
<feature type="compositionally biased region" description="Basic and acidic residues" evidence="1">
    <location>
        <begin position="47"/>
        <end position="59"/>
    </location>
</feature>
<dbReference type="PANTHER" id="PTHR16065:SF2">
    <property type="entry name" value="COILED-COIL DOMAIN CONTAINING 198"/>
    <property type="match status" value="1"/>
</dbReference>
<dbReference type="OrthoDB" id="6344011at2759"/>
<organism evidence="2 3">
    <name type="scientific">Branchiostoma belcheri</name>
    <name type="common">Amphioxus</name>
    <dbReference type="NCBI Taxonomy" id="7741"/>
    <lineage>
        <taxon>Eukaryota</taxon>
        <taxon>Metazoa</taxon>
        <taxon>Chordata</taxon>
        <taxon>Cephalochordata</taxon>
        <taxon>Leptocardii</taxon>
        <taxon>Amphioxiformes</taxon>
        <taxon>Branchiostomatidae</taxon>
        <taxon>Branchiostoma</taxon>
    </lineage>
</organism>
<feature type="compositionally biased region" description="Basic and acidic residues" evidence="1">
    <location>
        <begin position="209"/>
        <end position="224"/>
    </location>
</feature>
<accession>A0A6P4ZNT8</accession>